<dbReference type="OrthoDB" id="270293at2759"/>
<dbReference type="eggNOG" id="KOG3839">
    <property type="taxonomic scope" value="Eukaryota"/>
</dbReference>
<evidence type="ECO:0000256" key="1">
    <source>
        <dbReference type="ARBA" id="ARBA00004479"/>
    </source>
</evidence>
<dbReference type="FunCoup" id="A8N4Z2">
    <property type="interactions" value="292"/>
</dbReference>
<dbReference type="PANTHER" id="PTHR12223">
    <property type="entry name" value="VESICULAR MANNOSE-BINDING LECTIN"/>
    <property type="match status" value="1"/>
</dbReference>
<keyword evidence="2 7" id="KW-0812">Transmembrane</keyword>
<evidence type="ECO:0000256" key="8">
    <source>
        <dbReference type="SAM" id="SignalP"/>
    </source>
</evidence>
<evidence type="ECO:0000256" key="4">
    <source>
        <dbReference type="ARBA" id="ARBA00022989"/>
    </source>
</evidence>
<accession>A8N4Z2</accession>
<dbReference type="GO" id="GO:0000139">
    <property type="term" value="C:Golgi membrane"/>
    <property type="evidence" value="ECO:0007669"/>
    <property type="project" value="TreeGrafter"/>
</dbReference>
<dbReference type="PROSITE" id="PS51328">
    <property type="entry name" value="L_LECTIN_LIKE"/>
    <property type="match status" value="1"/>
</dbReference>
<dbReference type="Gene3D" id="2.60.120.200">
    <property type="match status" value="1"/>
</dbReference>
<reference evidence="10 11" key="1">
    <citation type="journal article" date="2010" name="Proc. Natl. Acad. Sci. U.S.A.">
        <title>Insights into evolution of multicellular fungi from the assembled chromosomes of the mushroom Coprinopsis cinerea (Coprinus cinereus).</title>
        <authorList>
            <person name="Stajich J.E."/>
            <person name="Wilke S.K."/>
            <person name="Ahren D."/>
            <person name="Au C.H."/>
            <person name="Birren B.W."/>
            <person name="Borodovsky M."/>
            <person name="Burns C."/>
            <person name="Canback B."/>
            <person name="Casselton L.A."/>
            <person name="Cheng C.K."/>
            <person name="Deng J."/>
            <person name="Dietrich F.S."/>
            <person name="Fargo D.C."/>
            <person name="Farman M.L."/>
            <person name="Gathman A.C."/>
            <person name="Goldberg J."/>
            <person name="Guigo R."/>
            <person name="Hoegger P.J."/>
            <person name="Hooker J.B."/>
            <person name="Huggins A."/>
            <person name="James T.Y."/>
            <person name="Kamada T."/>
            <person name="Kilaru S."/>
            <person name="Kodira C."/>
            <person name="Kues U."/>
            <person name="Kupfer D."/>
            <person name="Kwan H.S."/>
            <person name="Lomsadze A."/>
            <person name="Li W."/>
            <person name="Lilly W.W."/>
            <person name="Ma L.J."/>
            <person name="Mackey A.J."/>
            <person name="Manning G."/>
            <person name="Martin F."/>
            <person name="Muraguchi H."/>
            <person name="Natvig D.O."/>
            <person name="Palmerini H."/>
            <person name="Ramesh M.A."/>
            <person name="Rehmeyer C.J."/>
            <person name="Roe B.A."/>
            <person name="Shenoy N."/>
            <person name="Stanke M."/>
            <person name="Ter-Hovhannisyan V."/>
            <person name="Tunlid A."/>
            <person name="Velagapudi R."/>
            <person name="Vision T.J."/>
            <person name="Zeng Q."/>
            <person name="Zolan M.E."/>
            <person name="Pukkila P.J."/>
        </authorList>
    </citation>
    <scope>NUCLEOTIDE SEQUENCE [LARGE SCALE GENOMIC DNA]</scope>
    <source>
        <strain evidence="11">Okayama-7 / 130 / ATCC MYA-4618 / FGSC 9003</strain>
    </source>
</reference>
<evidence type="ECO:0000256" key="3">
    <source>
        <dbReference type="ARBA" id="ARBA00022729"/>
    </source>
</evidence>
<feature type="chain" id="PRO_5002726956" evidence="8">
    <location>
        <begin position="27"/>
        <end position="431"/>
    </location>
</feature>
<gene>
    <name evidence="10" type="ORF">CC1G_04692</name>
</gene>
<keyword evidence="5 7" id="KW-0472">Membrane</keyword>
<dbReference type="GO" id="GO:0006888">
    <property type="term" value="P:endoplasmic reticulum to Golgi vesicle-mediated transport"/>
    <property type="evidence" value="ECO:0007669"/>
    <property type="project" value="TreeGrafter"/>
</dbReference>
<dbReference type="GO" id="GO:0005537">
    <property type="term" value="F:D-mannose binding"/>
    <property type="evidence" value="ECO:0007669"/>
    <property type="project" value="TreeGrafter"/>
</dbReference>
<comment type="subcellular location">
    <subcellularLocation>
        <location evidence="1">Membrane</location>
        <topology evidence="1">Single-pass type I membrane protein</topology>
    </subcellularLocation>
</comment>
<dbReference type="InParanoid" id="A8N4Z2"/>
<dbReference type="RefSeq" id="XP_001830003.1">
    <property type="nucleotide sequence ID" value="XM_001829951.1"/>
</dbReference>
<organism evidence="10 11">
    <name type="scientific">Coprinopsis cinerea (strain Okayama-7 / 130 / ATCC MYA-4618 / FGSC 9003)</name>
    <name type="common">Inky cap fungus</name>
    <name type="synonym">Hormographiella aspergillata</name>
    <dbReference type="NCBI Taxonomy" id="240176"/>
    <lineage>
        <taxon>Eukaryota</taxon>
        <taxon>Fungi</taxon>
        <taxon>Dikarya</taxon>
        <taxon>Basidiomycota</taxon>
        <taxon>Agaricomycotina</taxon>
        <taxon>Agaricomycetes</taxon>
        <taxon>Agaricomycetidae</taxon>
        <taxon>Agaricales</taxon>
        <taxon>Agaricineae</taxon>
        <taxon>Psathyrellaceae</taxon>
        <taxon>Coprinopsis</taxon>
    </lineage>
</organism>
<dbReference type="Proteomes" id="UP000001861">
    <property type="component" value="Unassembled WGS sequence"/>
</dbReference>
<dbReference type="EMBL" id="AACS02000003">
    <property type="protein sequence ID" value="EAU91925.1"/>
    <property type="molecule type" value="Genomic_DNA"/>
</dbReference>
<feature type="compositionally biased region" description="Low complexity" evidence="6">
    <location>
        <begin position="389"/>
        <end position="408"/>
    </location>
</feature>
<evidence type="ECO:0000313" key="11">
    <source>
        <dbReference type="Proteomes" id="UP000001861"/>
    </source>
</evidence>
<keyword evidence="3 8" id="KW-0732">Signal</keyword>
<keyword evidence="11" id="KW-1185">Reference proteome</keyword>
<dbReference type="SUPFAM" id="SSF49899">
    <property type="entry name" value="Concanavalin A-like lectins/glucanases"/>
    <property type="match status" value="1"/>
</dbReference>
<proteinExistence type="predicted"/>
<evidence type="ECO:0000259" key="9">
    <source>
        <dbReference type="PROSITE" id="PS51328"/>
    </source>
</evidence>
<comment type="caution">
    <text evidence="10">The sequence shown here is derived from an EMBL/GenBank/DDBJ whole genome shotgun (WGS) entry which is preliminary data.</text>
</comment>
<dbReference type="InterPro" id="IPR013320">
    <property type="entry name" value="ConA-like_dom_sf"/>
</dbReference>
<dbReference type="InterPro" id="IPR005052">
    <property type="entry name" value="Lectin_leg"/>
</dbReference>
<dbReference type="VEuPathDB" id="FungiDB:CC1G_04692"/>
<evidence type="ECO:0000256" key="5">
    <source>
        <dbReference type="ARBA" id="ARBA00023136"/>
    </source>
</evidence>
<feature type="transmembrane region" description="Helical" evidence="7">
    <location>
        <begin position="302"/>
        <end position="323"/>
    </location>
</feature>
<dbReference type="GO" id="GO:0005793">
    <property type="term" value="C:endoplasmic reticulum-Golgi intermediate compartment"/>
    <property type="evidence" value="ECO:0007669"/>
    <property type="project" value="TreeGrafter"/>
</dbReference>
<keyword evidence="4 7" id="KW-1133">Transmembrane helix</keyword>
<dbReference type="STRING" id="240176.A8N4Z2"/>
<protein>
    <submittedName>
        <fullName evidence="10">Lectin</fullName>
    </submittedName>
</protein>
<dbReference type="OMA" id="GCTADIR"/>
<dbReference type="GO" id="GO:0030134">
    <property type="term" value="C:COPII-coated ER to Golgi transport vesicle"/>
    <property type="evidence" value="ECO:0007669"/>
    <property type="project" value="TreeGrafter"/>
</dbReference>
<feature type="region of interest" description="Disordered" evidence="6">
    <location>
        <begin position="386"/>
        <end position="431"/>
    </location>
</feature>
<name>A8N4Z2_COPC7</name>
<dbReference type="InterPro" id="IPR051136">
    <property type="entry name" value="Intracellular_Lectin-GPT"/>
</dbReference>
<feature type="domain" description="L-type lectin-like" evidence="9">
    <location>
        <begin position="44"/>
        <end position="267"/>
    </location>
</feature>
<dbReference type="PANTHER" id="PTHR12223:SF45">
    <property type="entry name" value="RE50040P"/>
    <property type="match status" value="1"/>
</dbReference>
<feature type="signal peptide" evidence="8">
    <location>
        <begin position="1"/>
        <end position="26"/>
    </location>
</feature>
<evidence type="ECO:0000313" key="10">
    <source>
        <dbReference type="EMBL" id="EAU91925.1"/>
    </source>
</evidence>
<sequence length="431" mass="47254">MLSGCWSMLPTYLLFANLLFGAGVWAKEGSKVATKIGNSTIERTVQLRTHSLYPPYIDQDLQNRWWDFGADAYVNTNKHIRLTQHKPSQVGWLWSRLALTATNWVIEAEFKIGGETSHLYGDGMAMWITTERAQTGPIFGNKDYFNGLVIALDTYSNEKHTYGFPRILGVRLDGKTKYDYHNDADKQALGACSANFRRTNVATKLKVTYVKDEFLDVKIQYKAWDEWTDCFTIPKLSLPTNPFVGFSAMTGDVSDAHDIISVTTYSAILSPPDTQRDTIKANKKWSLPGKKTNDPSRKSGSWLGFFFKVFLFGGIAAGAWYAYKEYQRRQRFSGGFGGMGSAGFKSPSSARSYGPPSAGLSSAGPYTPAGSALPFGNAYTPTTAGFGGPSSPYGAPPNSAYSAPPSAGLRATSPGLRPKSPGYGYAESKKY</sequence>
<dbReference type="CDD" id="cd07308">
    <property type="entry name" value="lectin_leg-like"/>
    <property type="match status" value="1"/>
</dbReference>
<dbReference type="Pfam" id="PF03388">
    <property type="entry name" value="Lectin_leg-like"/>
    <property type="match status" value="1"/>
</dbReference>
<dbReference type="GeneID" id="6006442"/>
<dbReference type="AlphaFoldDB" id="A8N4Z2"/>
<dbReference type="GO" id="GO:0005789">
    <property type="term" value="C:endoplasmic reticulum membrane"/>
    <property type="evidence" value="ECO:0007669"/>
    <property type="project" value="TreeGrafter"/>
</dbReference>
<dbReference type="KEGG" id="cci:CC1G_04692"/>
<evidence type="ECO:0000256" key="7">
    <source>
        <dbReference type="SAM" id="Phobius"/>
    </source>
</evidence>
<evidence type="ECO:0000256" key="6">
    <source>
        <dbReference type="SAM" id="MobiDB-lite"/>
    </source>
</evidence>
<evidence type="ECO:0000256" key="2">
    <source>
        <dbReference type="ARBA" id="ARBA00022692"/>
    </source>
</evidence>